<gene>
    <name evidence="2" type="ORF">CN495_07635</name>
</gene>
<evidence type="ECO:0000259" key="1">
    <source>
        <dbReference type="Pfam" id="PF01966"/>
    </source>
</evidence>
<evidence type="ECO:0000313" key="3">
    <source>
        <dbReference type="Proteomes" id="UP000219897"/>
    </source>
</evidence>
<reference evidence="2 3" key="1">
    <citation type="submission" date="2017-09" db="EMBL/GenBank/DDBJ databases">
        <title>Large-scale bioinformatics analysis of Bacillus genomes uncovers conserved roles of natural products in bacterial physiology.</title>
        <authorList>
            <consortium name="Agbiome Team Llc"/>
            <person name="Bleich R.M."/>
            <person name="Kirk G.J."/>
            <person name="Santa Maria K.C."/>
            <person name="Allen S.E."/>
            <person name="Farag S."/>
            <person name="Shank E.A."/>
            <person name="Bowers A."/>
        </authorList>
    </citation>
    <scope>NUCLEOTIDE SEQUENCE [LARGE SCALE GENOMIC DNA]</scope>
    <source>
        <strain evidence="2 3">AFS005140</strain>
    </source>
</reference>
<dbReference type="Proteomes" id="UP000219897">
    <property type="component" value="Unassembled WGS sequence"/>
</dbReference>
<protein>
    <submittedName>
        <fullName evidence="2">HD domain-containing protein</fullName>
    </submittedName>
</protein>
<proteinExistence type="predicted"/>
<dbReference type="InterPro" id="IPR006674">
    <property type="entry name" value="HD_domain"/>
</dbReference>
<dbReference type="EMBL" id="NTYF01000023">
    <property type="protein sequence ID" value="PER55617.1"/>
    <property type="molecule type" value="Genomic_DNA"/>
</dbReference>
<comment type="caution">
    <text evidence="2">The sequence shown here is derived from an EMBL/GenBank/DDBJ whole genome shotgun (WGS) entry which is preliminary data.</text>
</comment>
<feature type="domain" description="HD" evidence="1">
    <location>
        <begin position="79"/>
        <end position="198"/>
    </location>
</feature>
<dbReference type="RefSeq" id="WP_046940409.1">
    <property type="nucleotide sequence ID" value="NZ_NTYF01000023.1"/>
</dbReference>
<dbReference type="InterPro" id="IPR003607">
    <property type="entry name" value="HD/PDEase_dom"/>
</dbReference>
<sequence length="214" mass="24194">MLQIKVKNEDTLVSAEEVKEYKDVAFTKLEDVLQSVKMPKLQEFARHMWNHAPEYFFVIPASVSGKHHAEWSTGLGGLIRHVVMGAKVAQDLARTFGLTDEERDMAVVAMLGHDILKYGFNFDKQYLPMHPFLPRVHYGSEKSPAFVGVFAYSEEFETIMNAIERHMGSIATGEWTSVAGIKPETPLEQVVHLADYIASRKGLVHTDYVGEFSY</sequence>
<dbReference type="Pfam" id="PF01966">
    <property type="entry name" value="HD"/>
    <property type="match status" value="1"/>
</dbReference>
<accession>A0ABD6SCH2</accession>
<dbReference type="AlphaFoldDB" id="A0ABD6SCH2"/>
<evidence type="ECO:0000313" key="2">
    <source>
        <dbReference type="EMBL" id="PER55617.1"/>
    </source>
</evidence>
<organism evidence="2 3">
    <name type="scientific">Bacillus thuringiensis</name>
    <dbReference type="NCBI Taxonomy" id="1428"/>
    <lineage>
        <taxon>Bacteria</taxon>
        <taxon>Bacillati</taxon>
        <taxon>Bacillota</taxon>
        <taxon>Bacilli</taxon>
        <taxon>Bacillales</taxon>
        <taxon>Bacillaceae</taxon>
        <taxon>Bacillus</taxon>
        <taxon>Bacillus cereus group</taxon>
    </lineage>
</organism>
<dbReference type="SUPFAM" id="SSF109604">
    <property type="entry name" value="HD-domain/PDEase-like"/>
    <property type="match status" value="1"/>
</dbReference>
<dbReference type="CDD" id="cd00077">
    <property type="entry name" value="HDc"/>
    <property type="match status" value="1"/>
</dbReference>
<name>A0ABD6SCH2_BACTU</name>
<dbReference type="Gene3D" id="1.10.3210.10">
    <property type="entry name" value="Hypothetical protein af1432"/>
    <property type="match status" value="1"/>
</dbReference>